<reference evidence="22" key="1">
    <citation type="submission" date="2019-10" db="EMBL/GenBank/DDBJ databases">
        <authorList>
            <person name="Soares A.E.R."/>
            <person name="Aleixo A."/>
            <person name="Schneider P."/>
            <person name="Miyaki C.Y."/>
            <person name="Schneider M.P."/>
            <person name="Mello C."/>
            <person name="Vasconcelos A.T.R."/>
        </authorList>
    </citation>
    <scope>NUCLEOTIDE SEQUENCE</scope>
    <source>
        <tissue evidence="22">Muscle</tissue>
    </source>
</reference>
<keyword evidence="7 21" id="KW-0732">Signal</keyword>
<evidence type="ECO:0000256" key="8">
    <source>
        <dbReference type="ARBA" id="ARBA00022753"/>
    </source>
</evidence>
<evidence type="ECO:0000256" key="4">
    <source>
        <dbReference type="ARBA" id="ARBA00009643"/>
    </source>
</evidence>
<comment type="subcellular location">
    <subcellularLocation>
        <location evidence="1">Cell membrane</location>
        <topology evidence="1">Single-pass type I membrane protein</topology>
    </subcellularLocation>
    <subcellularLocation>
        <location evidence="3">Golgi apparatus membrane</location>
        <topology evidence="3">Single-pass type I membrane protein</topology>
    </subcellularLocation>
    <subcellularLocation>
        <location evidence="16">Late endosome membrane</location>
        <topology evidence="16">Single-pass type I membrane protein</topology>
    </subcellularLocation>
    <subcellularLocation>
        <location evidence="2">Lysosome membrane</location>
        <topology evidence="2">Single-pass type I membrane protein</topology>
    </subcellularLocation>
</comment>
<evidence type="ECO:0000256" key="12">
    <source>
        <dbReference type="ARBA" id="ARBA00023136"/>
    </source>
</evidence>
<evidence type="ECO:0000313" key="23">
    <source>
        <dbReference type="Proteomes" id="UP001145742"/>
    </source>
</evidence>
<evidence type="ECO:0000256" key="3">
    <source>
        <dbReference type="ARBA" id="ARBA00004614"/>
    </source>
</evidence>
<feature type="chain" id="PRO_5046340461" description="Transmembrane protein 59" evidence="21">
    <location>
        <begin position="33"/>
        <end position="413"/>
    </location>
</feature>
<protein>
    <recommendedName>
        <fullName evidence="18">Transmembrane protein 59</fullName>
    </recommendedName>
</protein>
<evidence type="ECO:0000256" key="19">
    <source>
        <dbReference type="ARBA" id="ARBA00045285"/>
    </source>
</evidence>
<accession>A0ABQ9DKR5</accession>
<name>A0ABQ9DKR5_9PASS</name>
<sequence length="413" mass="45533">MAALRGGLPALFPVLPLLLALFRPLPVGSAAAGPLPAASSEAFDSVLGNTASCHRACQLTYPLHTYPKEEELYACQRGCRLFSICQFVDDGADLNRTKQECDSACTEAYSQSDEQYACHLGCQNQLPFAELRQEQLMSLMPRIHLLFPLTLVRSFWSDMMDSAQSFITSSWTFYLQADDGKIVIFQSKPEVQYVPQLDQETGDTRGSLSLSKTASLDVFQGKALLLSFVLGLFDARPMKLSIYGDLEYMNEQKLSRYPPSALVVVRCKTEEHEEAGPLPTKRNGDVATCGSTKSYSGKKVNRFCTAPNNQTGFLCDDRVTCIPASWVCDRASNCRNGEDEQEKLCGDLPHSLPGYLVFLCSNSRSWVYADQRCNGLNDCGDCSDETGSSLHVTITRINGQSCFSFVAGIQLEI</sequence>
<dbReference type="PRINTS" id="PR00261">
    <property type="entry name" value="LDLRECEPTOR"/>
</dbReference>
<gene>
    <name evidence="22" type="primary">TMEM59</name>
    <name evidence="22" type="ORF">WISP_31364</name>
</gene>
<evidence type="ECO:0000256" key="7">
    <source>
        <dbReference type="ARBA" id="ARBA00022729"/>
    </source>
</evidence>
<evidence type="ECO:0000256" key="14">
    <source>
        <dbReference type="ARBA" id="ARBA00023180"/>
    </source>
</evidence>
<dbReference type="InterPro" id="IPR002172">
    <property type="entry name" value="LDrepeatLR_classA_rpt"/>
</dbReference>
<keyword evidence="12" id="KW-0472">Membrane</keyword>
<evidence type="ECO:0000256" key="18">
    <source>
        <dbReference type="ARBA" id="ARBA00039377"/>
    </source>
</evidence>
<keyword evidence="8" id="KW-0967">Endosome</keyword>
<evidence type="ECO:0000256" key="15">
    <source>
        <dbReference type="ARBA" id="ARBA00023228"/>
    </source>
</evidence>
<comment type="similarity">
    <text evidence="4">Belongs to the TMEM59 family.</text>
</comment>
<dbReference type="Gene3D" id="4.10.400.10">
    <property type="entry name" value="Low-density Lipoprotein Receptor"/>
    <property type="match status" value="2"/>
</dbReference>
<keyword evidence="11" id="KW-0333">Golgi apparatus</keyword>
<evidence type="ECO:0000256" key="16">
    <source>
        <dbReference type="ARBA" id="ARBA00037817"/>
    </source>
</evidence>
<evidence type="ECO:0000256" key="17">
    <source>
        <dbReference type="ARBA" id="ARBA00038589"/>
    </source>
</evidence>
<evidence type="ECO:0000256" key="6">
    <source>
        <dbReference type="ARBA" id="ARBA00022692"/>
    </source>
</evidence>
<comment type="subunit">
    <text evidence="17">Interacts with ATG16L1 (via WD repeats).</text>
</comment>
<dbReference type="PROSITE" id="PS50068">
    <property type="entry name" value="LDLRA_2"/>
    <property type="match status" value="1"/>
</dbReference>
<evidence type="ECO:0000256" key="9">
    <source>
        <dbReference type="ARBA" id="ARBA00022989"/>
    </source>
</evidence>
<proteinExistence type="inferred from homology"/>
<evidence type="ECO:0000256" key="10">
    <source>
        <dbReference type="ARBA" id="ARBA00023006"/>
    </source>
</evidence>
<evidence type="ECO:0000256" key="13">
    <source>
        <dbReference type="ARBA" id="ARBA00023157"/>
    </source>
</evidence>
<evidence type="ECO:0000256" key="1">
    <source>
        <dbReference type="ARBA" id="ARBA00004251"/>
    </source>
</evidence>
<evidence type="ECO:0000256" key="2">
    <source>
        <dbReference type="ARBA" id="ARBA00004352"/>
    </source>
</evidence>
<evidence type="ECO:0000256" key="20">
    <source>
        <dbReference type="PROSITE-ProRule" id="PRU00124"/>
    </source>
</evidence>
<keyword evidence="14" id="KW-0325">Glycoprotein</keyword>
<dbReference type="PANTHER" id="PTHR28652">
    <property type="entry name" value="TRANSMEMBRANE PROTEIN 59-LIKE PROTEIN"/>
    <property type="match status" value="1"/>
</dbReference>
<dbReference type="PROSITE" id="PS01209">
    <property type="entry name" value="LDLRA_1"/>
    <property type="match status" value="1"/>
</dbReference>
<keyword evidence="15" id="KW-0458">Lysosome</keyword>
<dbReference type="Pfam" id="PF00057">
    <property type="entry name" value="Ldl_recept_a"/>
    <property type="match status" value="1"/>
</dbReference>
<dbReference type="InterPro" id="IPR036055">
    <property type="entry name" value="LDL_receptor-like_sf"/>
</dbReference>
<keyword evidence="6 22" id="KW-0812">Transmembrane</keyword>
<comment type="caution">
    <text evidence="22">The sequence shown here is derived from an EMBL/GenBank/DDBJ whole genome shotgun (WGS) entry which is preliminary data.</text>
</comment>
<keyword evidence="13" id="KW-1015">Disulfide bond</keyword>
<keyword evidence="10" id="KW-0072">Autophagy</keyword>
<dbReference type="InterPro" id="IPR023415">
    <property type="entry name" value="LDLR_class-A_CS"/>
</dbReference>
<comment type="function">
    <text evidence="19">Acts as a regulator of autophagy in response to S.aureus infection by promoting activation of LC3 (MAP1LC3A, MAP1LC3B or MAP1LC3C). Acts by interacting with ATG16L1, leading to promote a functional complex between LC3 and ATG16L1 and promoting LC3 lipidation and subsequent activation of autophagy. Modulates the O-glycosylation and complex N-glycosylation steps occurring during the Golgi maturation of several proteins such as APP, BACE1, SEAP or PRNP. Inhibits APP transport to the cell surface and further shedding.</text>
</comment>
<dbReference type="InterPro" id="IPR022065">
    <property type="entry name" value="Uncharacterised_TMEM59"/>
</dbReference>
<evidence type="ECO:0000256" key="21">
    <source>
        <dbReference type="SAM" id="SignalP"/>
    </source>
</evidence>
<dbReference type="EMBL" id="WHWB01032766">
    <property type="protein sequence ID" value="KAJ7423940.1"/>
    <property type="molecule type" value="Genomic_DNA"/>
</dbReference>
<comment type="caution">
    <text evidence="20">Lacks conserved residue(s) required for the propagation of feature annotation.</text>
</comment>
<dbReference type="SMART" id="SM00192">
    <property type="entry name" value="LDLa"/>
    <property type="match status" value="2"/>
</dbReference>
<evidence type="ECO:0000256" key="11">
    <source>
        <dbReference type="ARBA" id="ARBA00023034"/>
    </source>
</evidence>
<dbReference type="CDD" id="cd00112">
    <property type="entry name" value="LDLa"/>
    <property type="match status" value="2"/>
</dbReference>
<dbReference type="Proteomes" id="UP001145742">
    <property type="component" value="Unassembled WGS sequence"/>
</dbReference>
<keyword evidence="9" id="KW-1133">Transmembrane helix</keyword>
<dbReference type="Pfam" id="PF12280">
    <property type="entry name" value="BSMAP"/>
    <property type="match status" value="1"/>
</dbReference>
<feature type="signal peptide" evidence="21">
    <location>
        <begin position="1"/>
        <end position="32"/>
    </location>
</feature>
<dbReference type="SUPFAM" id="SSF57424">
    <property type="entry name" value="LDL receptor-like module"/>
    <property type="match status" value="2"/>
</dbReference>
<dbReference type="PANTHER" id="PTHR28652:SF3">
    <property type="entry name" value="TRANSMEMBRANE PROTEIN 59"/>
    <property type="match status" value="1"/>
</dbReference>
<keyword evidence="5" id="KW-1003">Cell membrane</keyword>
<organism evidence="22 23">
    <name type="scientific">Willisornis vidua</name>
    <name type="common">Xingu scale-backed antbird</name>
    <dbReference type="NCBI Taxonomy" id="1566151"/>
    <lineage>
        <taxon>Eukaryota</taxon>
        <taxon>Metazoa</taxon>
        <taxon>Chordata</taxon>
        <taxon>Craniata</taxon>
        <taxon>Vertebrata</taxon>
        <taxon>Euteleostomi</taxon>
        <taxon>Archelosauria</taxon>
        <taxon>Archosauria</taxon>
        <taxon>Dinosauria</taxon>
        <taxon>Saurischia</taxon>
        <taxon>Theropoda</taxon>
        <taxon>Coelurosauria</taxon>
        <taxon>Aves</taxon>
        <taxon>Neognathae</taxon>
        <taxon>Neoaves</taxon>
        <taxon>Telluraves</taxon>
        <taxon>Australaves</taxon>
        <taxon>Passeriformes</taxon>
        <taxon>Thamnophilidae</taxon>
        <taxon>Willisornis</taxon>
    </lineage>
</organism>
<evidence type="ECO:0000313" key="22">
    <source>
        <dbReference type="EMBL" id="KAJ7423940.1"/>
    </source>
</evidence>
<keyword evidence="23" id="KW-1185">Reference proteome</keyword>
<evidence type="ECO:0000256" key="5">
    <source>
        <dbReference type="ARBA" id="ARBA00022475"/>
    </source>
</evidence>